<dbReference type="Proteomes" id="UP000253741">
    <property type="component" value="Unassembled WGS sequence"/>
</dbReference>
<dbReference type="EMBL" id="QQNA01000156">
    <property type="protein sequence ID" value="RDG36454.1"/>
    <property type="molecule type" value="Genomic_DNA"/>
</dbReference>
<gene>
    <name evidence="2" type="ORF">DVH02_19875</name>
</gene>
<evidence type="ECO:0000313" key="2">
    <source>
        <dbReference type="EMBL" id="RDG36454.1"/>
    </source>
</evidence>
<name>A0A370B8J7_9ACTN</name>
<organism evidence="2 3">
    <name type="scientific">Streptomyces corynorhini</name>
    <dbReference type="NCBI Taxonomy" id="2282652"/>
    <lineage>
        <taxon>Bacteria</taxon>
        <taxon>Bacillati</taxon>
        <taxon>Actinomycetota</taxon>
        <taxon>Actinomycetes</taxon>
        <taxon>Kitasatosporales</taxon>
        <taxon>Streptomycetaceae</taxon>
        <taxon>Streptomyces</taxon>
    </lineage>
</organism>
<feature type="compositionally biased region" description="Low complexity" evidence="1">
    <location>
        <begin position="19"/>
        <end position="37"/>
    </location>
</feature>
<sequence length="240" mass="25456">MDAEPEPVSPPEQAPGAFRAEPTAARAEPTAARTEPASRPAYRVLARLGRTEPRMTLSAAECAALEALAAEWLARGATPDHITRSLTAGLPQPLHSPGAIARVRLENHMPPLPSSTSEPAYISRAVMTCISCDSDETTTLLLRGVCVDCREEMEAYDAAEETGEIIDAVPDTFRAVPAKVEVARRADQLRALAGLKCRPIPEPVHSEAVRAHATATTATVTAATAATAVRVRPPRATEAE</sequence>
<evidence type="ECO:0000313" key="3">
    <source>
        <dbReference type="Proteomes" id="UP000253741"/>
    </source>
</evidence>
<keyword evidence="3" id="KW-1185">Reference proteome</keyword>
<protein>
    <submittedName>
        <fullName evidence="2">Uncharacterized protein</fullName>
    </submittedName>
</protein>
<accession>A0A370B8J7</accession>
<proteinExistence type="predicted"/>
<reference evidence="2 3" key="1">
    <citation type="submission" date="2018-07" db="EMBL/GenBank/DDBJ databases">
        <title>Streptomyces species from bats.</title>
        <authorList>
            <person name="Dunlap C."/>
        </authorList>
    </citation>
    <scope>NUCLEOTIDE SEQUENCE [LARGE SCALE GENOMIC DNA]</scope>
    <source>
        <strain evidence="2 3">AC230</strain>
    </source>
</reference>
<evidence type="ECO:0000256" key="1">
    <source>
        <dbReference type="SAM" id="MobiDB-lite"/>
    </source>
</evidence>
<feature type="region of interest" description="Disordered" evidence="1">
    <location>
        <begin position="1"/>
        <end position="38"/>
    </location>
</feature>
<dbReference type="AlphaFoldDB" id="A0A370B8J7"/>
<comment type="caution">
    <text evidence="2">The sequence shown here is derived from an EMBL/GenBank/DDBJ whole genome shotgun (WGS) entry which is preliminary data.</text>
</comment>